<dbReference type="AlphaFoldDB" id="A0A840XRS1"/>
<protein>
    <submittedName>
        <fullName evidence="1">Type VI protein secretion system component Hcp</fullName>
    </submittedName>
</protein>
<dbReference type="InterPro" id="IPR036624">
    <property type="entry name" value="Hcp1-lik_sf"/>
</dbReference>
<dbReference type="Gene3D" id="2.30.110.20">
    <property type="entry name" value="Hcp1-like"/>
    <property type="match status" value="1"/>
</dbReference>
<reference evidence="1 2" key="1">
    <citation type="submission" date="2020-08" db="EMBL/GenBank/DDBJ databases">
        <title>Genomic Encyclopedia of Type Strains, Phase IV (KMG-IV): sequencing the most valuable type-strain genomes for metagenomic binning, comparative biology and taxonomic classification.</title>
        <authorList>
            <person name="Goeker M."/>
        </authorList>
    </citation>
    <scope>NUCLEOTIDE SEQUENCE [LARGE SCALE GENOMIC DNA]</scope>
    <source>
        <strain evidence="1 2">DSM 25895</strain>
    </source>
</reference>
<accession>A0A840XRS1</accession>
<comment type="caution">
    <text evidence="1">The sequence shown here is derived from an EMBL/GenBank/DDBJ whole genome shotgun (WGS) entry which is preliminary data.</text>
</comment>
<dbReference type="Proteomes" id="UP000562254">
    <property type="component" value="Unassembled WGS sequence"/>
</dbReference>
<dbReference type="SUPFAM" id="SSF141452">
    <property type="entry name" value="Hcp1-like"/>
    <property type="match status" value="1"/>
</dbReference>
<name>A0A840XRS1_9PROT</name>
<dbReference type="InterPro" id="IPR008514">
    <property type="entry name" value="T6SS_Hcp"/>
</dbReference>
<keyword evidence="2" id="KW-1185">Reference proteome</keyword>
<evidence type="ECO:0000313" key="2">
    <source>
        <dbReference type="Proteomes" id="UP000562254"/>
    </source>
</evidence>
<evidence type="ECO:0000313" key="1">
    <source>
        <dbReference type="EMBL" id="MBB5690626.1"/>
    </source>
</evidence>
<sequence>MAQGSDAGSVFMCFGSLPGDAQAPGQISKSPASGGWIRLLSCQWSGSINYGARSADGVSDAADASPVVITKVTDSSSTGLLRQAILGDFRNSAVIVFIRTGSGGKPDEYLRLELENCGIVDFGIANHDGERSTETYTIQYGAMDVRSFSFEGASQRNQVSYTIVNQG</sequence>
<dbReference type="RefSeq" id="WP_184485595.1">
    <property type="nucleotide sequence ID" value="NZ_JAAEDJ010000172.1"/>
</dbReference>
<proteinExistence type="predicted"/>
<dbReference type="Pfam" id="PF05638">
    <property type="entry name" value="T6SS_HCP"/>
    <property type="match status" value="1"/>
</dbReference>
<dbReference type="EMBL" id="JACIJE010000007">
    <property type="protein sequence ID" value="MBB5690626.1"/>
    <property type="molecule type" value="Genomic_DNA"/>
</dbReference>
<organism evidence="1 2">
    <name type="scientific">Neoroseomonas alkaliterrae</name>
    <dbReference type="NCBI Taxonomy" id="1452450"/>
    <lineage>
        <taxon>Bacteria</taxon>
        <taxon>Pseudomonadati</taxon>
        <taxon>Pseudomonadota</taxon>
        <taxon>Alphaproteobacteria</taxon>
        <taxon>Acetobacterales</taxon>
        <taxon>Acetobacteraceae</taxon>
        <taxon>Neoroseomonas</taxon>
    </lineage>
</organism>
<gene>
    <name evidence="1" type="ORF">FHS88_002761</name>
</gene>